<evidence type="ECO:0000313" key="2">
    <source>
        <dbReference type="EMBL" id="AKA71964.1"/>
    </source>
</evidence>
<dbReference type="STRING" id="1548.CSCA_4839"/>
<feature type="region of interest" description="Disordered" evidence="1">
    <location>
        <begin position="441"/>
        <end position="470"/>
    </location>
</feature>
<name>A0A0E3K3W0_CLOSL</name>
<accession>A0A0E3K3W0</accession>
<evidence type="ECO:0000313" key="3">
    <source>
        <dbReference type="Proteomes" id="UP000033115"/>
    </source>
</evidence>
<evidence type="ECO:0000256" key="1">
    <source>
        <dbReference type="SAM" id="MobiDB-lite"/>
    </source>
</evidence>
<dbReference type="Proteomes" id="UP000033115">
    <property type="component" value="Chromosome"/>
</dbReference>
<dbReference type="AlphaFoldDB" id="A0A0E3K3W0"/>
<dbReference type="InterPro" id="IPR021145">
    <property type="entry name" value="Portal_protein_SPP1_Gp6-like"/>
</dbReference>
<dbReference type="EMBL" id="CP009933">
    <property type="protein sequence ID" value="AKA71964.1"/>
    <property type="molecule type" value="Genomic_DNA"/>
</dbReference>
<keyword evidence="3" id="KW-1185">Reference proteome</keyword>
<feature type="compositionally biased region" description="Polar residues" evidence="1">
    <location>
        <begin position="457"/>
        <end position="470"/>
    </location>
</feature>
<dbReference type="RefSeq" id="WP_029159897.1">
    <property type="nucleotide sequence ID" value="NZ_CP009933.1"/>
</dbReference>
<protein>
    <submittedName>
        <fullName evidence="2">Phage portal protein, SPP1 family</fullName>
    </submittedName>
</protein>
<sequence length="470" mass="54459">MADNIQETNNIPIIDTLDINLRKIVIDCTSRYDSEHLLNESKYNYYHDHHDILDNYKTNDRRSNQICQCNFIGRFIDEEISYICGKPVSFVPKNGDSSVIMDIDYYMSHWSKKHNQTVCRDLSIFGKVYELYYISADLDFCSKVLNPLNSFGYIDENNNVVLFLYFYRKAFDSHIYVDIYTDKEIITVYKGTLQVVSRRINIFNRVPVSFATIDRTVFDMIKTLNDSYNITLSNAVNENSDFRSAYLKITGASIKEEDIQFFDKKGIINVPKDCDIDFLIKQLNDNYLRTTLKETKDNIYECTGHIDTSEKLSSNTSSLALRGRLLTLEQRCQLIADSMTDVVKLRLKFLFLYLKNYLSEYKNKDSKTYNWKNIDVNFTPNIPTDLSMLADVISKLGGVELSQETKLSLLPFIENPKLELKKIKNEQDNNMLDLDEYNPYDTEETDESKVNIPDNGSPANVPNPMNTIGV</sequence>
<proteinExistence type="predicted"/>
<dbReference type="HOGENOM" id="CLU_034083_2_0_9"/>
<dbReference type="KEGG" id="csq:CSCA_4839"/>
<organism evidence="2 3">
    <name type="scientific">Clostridium scatologenes</name>
    <dbReference type="NCBI Taxonomy" id="1548"/>
    <lineage>
        <taxon>Bacteria</taxon>
        <taxon>Bacillati</taxon>
        <taxon>Bacillota</taxon>
        <taxon>Clostridia</taxon>
        <taxon>Eubacteriales</taxon>
        <taxon>Clostridiaceae</taxon>
        <taxon>Clostridium</taxon>
    </lineage>
</organism>
<reference evidence="2 3" key="1">
    <citation type="journal article" date="2015" name="J. Biotechnol.">
        <title>Complete genome sequence of a malodorant-producing acetogen, Clostridium scatologenes ATCC 25775(T).</title>
        <authorList>
            <person name="Zhu Z."/>
            <person name="Guo T."/>
            <person name="Zheng H."/>
            <person name="Song T."/>
            <person name="Ouyang P."/>
            <person name="Xie J."/>
        </authorList>
    </citation>
    <scope>NUCLEOTIDE SEQUENCE [LARGE SCALE GENOMIC DNA]</scope>
    <source>
        <strain evidence="2 3">ATCC 25775</strain>
    </source>
</reference>
<gene>
    <name evidence="2" type="ORF">CSCA_4839</name>
</gene>
<dbReference type="Pfam" id="PF05133">
    <property type="entry name" value="SPP1_portal"/>
    <property type="match status" value="1"/>
</dbReference>